<dbReference type="PROSITE" id="PS50011">
    <property type="entry name" value="PROTEIN_KINASE_DOM"/>
    <property type="match status" value="1"/>
</dbReference>
<dbReference type="InterPro" id="IPR011009">
    <property type="entry name" value="Kinase-like_dom_sf"/>
</dbReference>
<keyword evidence="4" id="KW-1185">Reference proteome</keyword>
<reference evidence="3 4" key="1">
    <citation type="journal article" date="2020" name="Genome Biol. Evol.">
        <title>A new high-quality draft genome assembly of the Chinese cordyceps Ophiocordyceps sinensis.</title>
        <authorList>
            <person name="Shu R."/>
            <person name="Zhang J."/>
            <person name="Meng Q."/>
            <person name="Zhang H."/>
            <person name="Zhou G."/>
            <person name="Li M."/>
            <person name="Wu P."/>
            <person name="Zhao Y."/>
            <person name="Chen C."/>
            <person name="Qin Q."/>
        </authorList>
    </citation>
    <scope>NUCLEOTIDE SEQUENCE [LARGE SCALE GENOMIC DNA]</scope>
    <source>
        <strain evidence="3 4">IOZ07</strain>
    </source>
</reference>
<dbReference type="GO" id="GO:0005524">
    <property type="term" value="F:ATP binding"/>
    <property type="evidence" value="ECO:0007669"/>
    <property type="project" value="InterPro"/>
</dbReference>
<accession>A0A8H4LYD7</accession>
<sequence>MAESQRLRELERLLKESEERGQRERQRADEAERGRQEDRQQVEREREEEARRVERERQADRQRVQELTEQTRPTTFDEYLTVCHGSLFSKFRVGPIPGIKSKRFNLTNPRDKWCPTTLKPWSDFLDRRRRVFGLLYDTFPADRRAFESRYAVDSVAARLSKYIIVDEKRLETFLHFAVEGPVSGIVDELKAADGARDAFALANGIIFENHPHVMSDISEEVVRNDEPPAPPSTPGDRLDLNQLRPDQICVFRSDAASPKSRTMLYVLEYKPPHKLTAPHLRLGLRRPFDIHANVINCNKIPTDPEAKFQYHAEQLTASAITQTYHYMIESGLEYGLLTTGEMTVFLNVDWDDPSTLLYHLAEPSAEVAAHPNHSHLCTAVGQHLAFTLMALESSPHRQEERLGATAQLKTWTEDFTTTLNSIPLDQRCAPKSSSGYQPVSWSRVDRSPYSFRVKRKPRKQAPTPEGPMGNQVRKDSSDDDSGPNPADTPSPAERRSSRGGLAARRSERIQAQRPQGGGGQESTDQEYCTQKCLLGLVRGDSLDPACPNLALHKGRHGERLGCARHPLDHGQFQKLLWKQLQDSLDDGITPLDQGGARGVLFKVTLLAHGYTFVAKGTVRAFVKDLEHEAAVYRRLQASQGIHVPVFLGAIDLRSMNKIYYFAHRVYIIHLTFLSWGGHRIYVADLTDKETMELEAKALRSLRLIHAAGVVHKDVRSANMLRNDETQGVMMIDFERASLLQVPRRLLFPVPSKRNREPEMAKQAAQPSKRRQLVARALANEIGLVSLTFGGGGDF</sequence>
<dbReference type="Gene3D" id="3.30.200.20">
    <property type="entry name" value="Phosphorylase Kinase, domain 1"/>
    <property type="match status" value="1"/>
</dbReference>
<name>A0A8H4LYD7_9HYPO</name>
<dbReference type="AlphaFoldDB" id="A0A8H4LYD7"/>
<dbReference type="SUPFAM" id="SSF56112">
    <property type="entry name" value="Protein kinase-like (PK-like)"/>
    <property type="match status" value="1"/>
</dbReference>
<dbReference type="EMBL" id="JAAVMX010000005">
    <property type="protein sequence ID" value="KAF4507733.1"/>
    <property type="molecule type" value="Genomic_DNA"/>
</dbReference>
<organism evidence="3 4">
    <name type="scientific">Ophiocordyceps sinensis</name>
    <dbReference type="NCBI Taxonomy" id="72228"/>
    <lineage>
        <taxon>Eukaryota</taxon>
        <taxon>Fungi</taxon>
        <taxon>Dikarya</taxon>
        <taxon>Ascomycota</taxon>
        <taxon>Pezizomycotina</taxon>
        <taxon>Sordariomycetes</taxon>
        <taxon>Hypocreomycetidae</taxon>
        <taxon>Hypocreales</taxon>
        <taxon>Ophiocordycipitaceae</taxon>
        <taxon>Ophiocordyceps</taxon>
    </lineage>
</organism>
<dbReference type="InterPro" id="IPR052396">
    <property type="entry name" value="Meiotic_Drive_Suppr_Kinase"/>
</dbReference>
<proteinExistence type="predicted"/>
<dbReference type="PANTHER" id="PTHR37171:SF1">
    <property type="entry name" value="SERINE_THREONINE-PROTEIN KINASE YRZF-RELATED"/>
    <property type="match status" value="1"/>
</dbReference>
<dbReference type="GO" id="GO:0004672">
    <property type="term" value="F:protein kinase activity"/>
    <property type="evidence" value="ECO:0007669"/>
    <property type="project" value="InterPro"/>
</dbReference>
<gene>
    <name evidence="3" type="ORF">G6O67_004200</name>
</gene>
<feature type="region of interest" description="Disordered" evidence="1">
    <location>
        <begin position="447"/>
        <end position="524"/>
    </location>
</feature>
<protein>
    <recommendedName>
        <fullName evidence="2">Protein kinase domain-containing protein</fullName>
    </recommendedName>
</protein>
<evidence type="ECO:0000259" key="2">
    <source>
        <dbReference type="PROSITE" id="PS50011"/>
    </source>
</evidence>
<feature type="compositionally biased region" description="Basic and acidic residues" evidence="1">
    <location>
        <begin position="1"/>
        <end position="66"/>
    </location>
</feature>
<feature type="domain" description="Protein kinase" evidence="2">
    <location>
        <begin position="586"/>
        <end position="794"/>
    </location>
</feature>
<comment type="caution">
    <text evidence="3">The sequence shown here is derived from an EMBL/GenBank/DDBJ whole genome shotgun (WGS) entry which is preliminary data.</text>
</comment>
<evidence type="ECO:0000256" key="1">
    <source>
        <dbReference type="SAM" id="MobiDB-lite"/>
    </source>
</evidence>
<dbReference type="PANTHER" id="PTHR37171">
    <property type="entry name" value="SERINE/THREONINE-PROTEIN KINASE YRZF-RELATED"/>
    <property type="match status" value="1"/>
</dbReference>
<evidence type="ECO:0000313" key="4">
    <source>
        <dbReference type="Proteomes" id="UP000557566"/>
    </source>
</evidence>
<dbReference type="OrthoDB" id="8905873at2759"/>
<evidence type="ECO:0000313" key="3">
    <source>
        <dbReference type="EMBL" id="KAF4507733.1"/>
    </source>
</evidence>
<feature type="region of interest" description="Disordered" evidence="1">
    <location>
        <begin position="1"/>
        <end position="70"/>
    </location>
</feature>
<dbReference type="InterPro" id="IPR000719">
    <property type="entry name" value="Prot_kinase_dom"/>
</dbReference>
<dbReference type="Proteomes" id="UP000557566">
    <property type="component" value="Unassembled WGS sequence"/>
</dbReference>
<dbReference type="Gene3D" id="1.10.510.10">
    <property type="entry name" value="Transferase(Phosphotransferase) domain 1"/>
    <property type="match status" value="1"/>
</dbReference>